<proteinExistence type="predicted"/>
<evidence type="ECO:0000256" key="1">
    <source>
        <dbReference type="ARBA" id="ARBA00023242"/>
    </source>
</evidence>
<dbReference type="Pfam" id="PF04082">
    <property type="entry name" value="Fungal_trans"/>
    <property type="match status" value="1"/>
</dbReference>
<dbReference type="EMBL" id="QKXC01000014">
    <property type="protein sequence ID" value="RBR26600.1"/>
    <property type="molecule type" value="Genomic_DNA"/>
</dbReference>
<keyword evidence="4" id="KW-1185">Reference proteome</keyword>
<comment type="caution">
    <text evidence="3">The sequence shown here is derived from an EMBL/GenBank/DDBJ whole genome shotgun (WGS) entry which is preliminary data.</text>
</comment>
<dbReference type="GeneID" id="41990044"/>
<organism evidence="3 4">
    <name type="scientific">Fusarium coffeatum</name>
    <dbReference type="NCBI Taxonomy" id="231269"/>
    <lineage>
        <taxon>Eukaryota</taxon>
        <taxon>Fungi</taxon>
        <taxon>Dikarya</taxon>
        <taxon>Ascomycota</taxon>
        <taxon>Pezizomycotina</taxon>
        <taxon>Sordariomycetes</taxon>
        <taxon>Hypocreomycetidae</taxon>
        <taxon>Hypocreales</taxon>
        <taxon>Nectriaceae</taxon>
        <taxon>Fusarium</taxon>
        <taxon>Fusarium incarnatum-equiseti species complex</taxon>
    </lineage>
</organism>
<dbReference type="CDD" id="cd12148">
    <property type="entry name" value="fungal_TF_MHR"/>
    <property type="match status" value="1"/>
</dbReference>
<dbReference type="RefSeq" id="XP_031021191.1">
    <property type="nucleotide sequence ID" value="XM_031154748.1"/>
</dbReference>
<dbReference type="SMART" id="SM00906">
    <property type="entry name" value="Fungal_trans"/>
    <property type="match status" value="1"/>
</dbReference>
<protein>
    <recommendedName>
        <fullName evidence="2">Xylanolytic transcriptional activator regulatory domain-containing protein</fullName>
    </recommendedName>
</protein>
<dbReference type="OrthoDB" id="3034343at2759"/>
<keyword evidence="1" id="KW-0539">Nucleus</keyword>
<dbReference type="GO" id="GO:0008270">
    <property type="term" value="F:zinc ion binding"/>
    <property type="evidence" value="ECO:0007669"/>
    <property type="project" value="InterPro"/>
</dbReference>
<dbReference type="AlphaFoldDB" id="A0A366SD00"/>
<dbReference type="PANTHER" id="PTHR31668:SF10">
    <property type="entry name" value="ZN(II)2CYS6 TRANSCRIPTION FACTOR (EUROFUNG)"/>
    <property type="match status" value="1"/>
</dbReference>
<dbReference type="GO" id="GO:0006351">
    <property type="term" value="P:DNA-templated transcription"/>
    <property type="evidence" value="ECO:0007669"/>
    <property type="project" value="InterPro"/>
</dbReference>
<dbReference type="InterPro" id="IPR050797">
    <property type="entry name" value="Carb_Metab_Trans_Reg"/>
</dbReference>
<gene>
    <name evidence="3" type="ORF">FIESC28_00597</name>
</gene>
<dbReference type="GO" id="GO:0001080">
    <property type="term" value="P:nitrogen catabolite activation of transcription from RNA polymerase II promoter"/>
    <property type="evidence" value="ECO:0007669"/>
    <property type="project" value="TreeGrafter"/>
</dbReference>
<evidence type="ECO:0000313" key="3">
    <source>
        <dbReference type="EMBL" id="RBR26600.1"/>
    </source>
</evidence>
<evidence type="ECO:0000259" key="2">
    <source>
        <dbReference type="SMART" id="SM00906"/>
    </source>
</evidence>
<dbReference type="GO" id="GO:0005634">
    <property type="term" value="C:nucleus"/>
    <property type="evidence" value="ECO:0007669"/>
    <property type="project" value="TreeGrafter"/>
</dbReference>
<accession>A0A366SD00</accession>
<reference evidence="3 4" key="1">
    <citation type="submission" date="2018-06" db="EMBL/GenBank/DDBJ databases">
        <title>Fusarium incarnatum-equiseti species complex species 28.</title>
        <authorList>
            <person name="Gardiner D.M."/>
        </authorList>
    </citation>
    <scope>NUCLEOTIDE SEQUENCE [LARGE SCALE GENOMIC DNA]</scope>
    <source>
        <strain evidence="3 4">FIESC_28</strain>
    </source>
</reference>
<sequence>MVQKRPVGLDSNQSFPEERLQLIEKILEPFTRDLIDVYFEKVNSSFPLLDEVHFRKQYTENKGGISPALLSCLYGHAITFWSSSPVLARYRRPDGRFIWNLATEAIYSQLHRSPGLSVIEAAILNIGGREVTALIGNGVLFASSVAMAHSLGLNHSPTQWEIPQSEKNLRMKIWWALLIHDKWLSLAHGTPPLISTTLNDVPKPLIENLCEEGASSDRVLKSTVYIALVGLTDVLDLHLRHVHQLRNADETRDTTHLELALNNWVEDLSDDIRRVVIRGTNLKIPGGANLRLSYLTVRLLSQRIELESEKRIREAGDSRLLNRYMQARRTAEDILILAQELEPEHLSDFWLPSSAFAFSTTVSFLLRCALETENSTSGLVQSSSLKIASDLLSTLRSHKEKFAWDLGDICLAQHSEVVEKLLAITPPEDPSAEEPQDFSSFFMADDAFMDQLFPSLWDPLQNVW</sequence>
<dbReference type="Proteomes" id="UP000253153">
    <property type="component" value="Unassembled WGS sequence"/>
</dbReference>
<dbReference type="PANTHER" id="PTHR31668">
    <property type="entry name" value="GLUCOSE TRANSPORT TRANSCRIPTION REGULATOR RGT1-RELATED-RELATED"/>
    <property type="match status" value="1"/>
</dbReference>
<evidence type="ECO:0000313" key="4">
    <source>
        <dbReference type="Proteomes" id="UP000253153"/>
    </source>
</evidence>
<dbReference type="GO" id="GO:0003677">
    <property type="term" value="F:DNA binding"/>
    <property type="evidence" value="ECO:0007669"/>
    <property type="project" value="InterPro"/>
</dbReference>
<name>A0A366SD00_9HYPO</name>
<dbReference type="InterPro" id="IPR007219">
    <property type="entry name" value="XnlR_reg_dom"/>
</dbReference>
<feature type="domain" description="Xylanolytic transcriptional activator regulatory" evidence="2">
    <location>
        <begin position="137"/>
        <end position="212"/>
    </location>
</feature>